<evidence type="ECO:0000313" key="2">
    <source>
        <dbReference type="EMBL" id="GLX85655.1"/>
    </source>
</evidence>
<dbReference type="InterPro" id="IPR013078">
    <property type="entry name" value="His_Pase_superF_clade-1"/>
</dbReference>
<dbReference type="Proteomes" id="UP001157134">
    <property type="component" value="Unassembled WGS sequence"/>
</dbReference>
<keyword evidence="3" id="KW-1185">Reference proteome</keyword>
<dbReference type="InterPro" id="IPR001345">
    <property type="entry name" value="PG/BPGM_mutase_AS"/>
</dbReference>
<dbReference type="CDD" id="cd07067">
    <property type="entry name" value="HP_PGM_like"/>
    <property type="match status" value="1"/>
</dbReference>
<protein>
    <submittedName>
        <fullName evidence="2">Histidine phosphatase family protein</fullName>
    </submittedName>
</protein>
<reference evidence="2 3" key="1">
    <citation type="submission" date="2023-03" db="EMBL/GenBank/DDBJ databases">
        <title>Thalassotalea loyana LMG 22536T draft genome sequence.</title>
        <authorList>
            <person name="Sawabe T."/>
        </authorList>
    </citation>
    <scope>NUCLEOTIDE SEQUENCE [LARGE SCALE GENOMIC DNA]</scope>
    <source>
        <strain evidence="2 3">LMG 22536</strain>
    </source>
</reference>
<dbReference type="SMART" id="SM00855">
    <property type="entry name" value="PGAM"/>
    <property type="match status" value="1"/>
</dbReference>
<name>A0ABQ6HDR0_9GAMM</name>
<dbReference type="SUPFAM" id="SSF53254">
    <property type="entry name" value="Phosphoglycerate mutase-like"/>
    <property type="match status" value="1"/>
</dbReference>
<sequence>MAVIYLIRHGQASFNHENYDQLSDLGMEQAKLLGDSLARQNVVPDAIYQGAMQRHHQTAHHSLGRYTSDIPVFTMSQWNEYDHREILAKYDERLATPQSTKALISSNPNPMALFQKLFVAAVGRWTSGEFDDDYKESWQDFTSRVQQAFLQVKESGHRRIVVYTSGGPISLICAQLLGLPLEQFMKINWTLVNGSITKIILNDRNGQPMLSSVNEHAIFSEIDSKKLITYT</sequence>
<dbReference type="InterPro" id="IPR029033">
    <property type="entry name" value="His_PPase_superfam"/>
</dbReference>
<evidence type="ECO:0000256" key="1">
    <source>
        <dbReference type="ARBA" id="ARBA00022801"/>
    </source>
</evidence>
<comment type="caution">
    <text evidence="2">The sequence shown here is derived from an EMBL/GenBank/DDBJ whole genome shotgun (WGS) entry which is preliminary data.</text>
</comment>
<proteinExistence type="predicted"/>
<dbReference type="InterPro" id="IPR051021">
    <property type="entry name" value="Mito_Ser/Thr_phosphatase"/>
</dbReference>
<dbReference type="PANTHER" id="PTHR20935:SF0">
    <property type="entry name" value="SERINE_THREONINE-PROTEIN PHOSPHATASE PGAM5, MITOCHONDRIAL"/>
    <property type="match status" value="1"/>
</dbReference>
<dbReference type="Gene3D" id="3.40.50.1240">
    <property type="entry name" value="Phosphoglycerate mutase-like"/>
    <property type="match status" value="1"/>
</dbReference>
<dbReference type="PANTHER" id="PTHR20935">
    <property type="entry name" value="PHOSPHOGLYCERATE MUTASE-RELATED"/>
    <property type="match status" value="1"/>
</dbReference>
<dbReference type="Pfam" id="PF00300">
    <property type="entry name" value="His_Phos_1"/>
    <property type="match status" value="2"/>
</dbReference>
<accession>A0ABQ6HDR0</accession>
<organism evidence="2 3">
    <name type="scientific">Thalassotalea loyana</name>
    <dbReference type="NCBI Taxonomy" id="280483"/>
    <lineage>
        <taxon>Bacteria</taxon>
        <taxon>Pseudomonadati</taxon>
        <taxon>Pseudomonadota</taxon>
        <taxon>Gammaproteobacteria</taxon>
        <taxon>Alteromonadales</taxon>
        <taxon>Colwelliaceae</taxon>
        <taxon>Thalassotalea</taxon>
    </lineage>
</organism>
<evidence type="ECO:0000313" key="3">
    <source>
        <dbReference type="Proteomes" id="UP001157134"/>
    </source>
</evidence>
<dbReference type="RefSeq" id="WP_284297963.1">
    <property type="nucleotide sequence ID" value="NZ_BSSV01000003.1"/>
</dbReference>
<dbReference type="PROSITE" id="PS00175">
    <property type="entry name" value="PG_MUTASE"/>
    <property type="match status" value="1"/>
</dbReference>
<dbReference type="EMBL" id="BSSV01000003">
    <property type="protein sequence ID" value="GLX85655.1"/>
    <property type="molecule type" value="Genomic_DNA"/>
</dbReference>
<keyword evidence="1" id="KW-0378">Hydrolase</keyword>
<gene>
    <name evidence="2" type="primary">gpmA_1</name>
    <name evidence="2" type="ORF">tloyanaT_19070</name>
</gene>